<dbReference type="Proteomes" id="UP000054359">
    <property type="component" value="Unassembled WGS sequence"/>
</dbReference>
<feature type="transmembrane region" description="Helical" evidence="6">
    <location>
        <begin position="51"/>
        <end position="69"/>
    </location>
</feature>
<proteinExistence type="predicted"/>
<evidence type="ECO:0000256" key="4">
    <source>
        <dbReference type="ARBA" id="ARBA00022989"/>
    </source>
</evidence>
<evidence type="ECO:0000313" key="8">
    <source>
        <dbReference type="Proteomes" id="UP000054359"/>
    </source>
</evidence>
<feature type="transmembrane region" description="Helical" evidence="6">
    <location>
        <begin position="20"/>
        <end position="45"/>
    </location>
</feature>
<feature type="transmembrane region" description="Helical" evidence="6">
    <location>
        <begin position="104"/>
        <end position="121"/>
    </location>
</feature>
<dbReference type="InterPro" id="IPR009057">
    <property type="entry name" value="Homeodomain-like_sf"/>
</dbReference>
<dbReference type="InterPro" id="IPR036259">
    <property type="entry name" value="MFS_trans_sf"/>
</dbReference>
<evidence type="ECO:0000256" key="1">
    <source>
        <dbReference type="ARBA" id="ARBA00004123"/>
    </source>
</evidence>
<evidence type="ECO:0000256" key="6">
    <source>
        <dbReference type="SAM" id="Phobius"/>
    </source>
</evidence>
<dbReference type="Gene3D" id="1.20.1250.20">
    <property type="entry name" value="MFS general substrate transporter like domains"/>
    <property type="match status" value="1"/>
</dbReference>
<evidence type="ECO:0000256" key="5">
    <source>
        <dbReference type="ARBA" id="ARBA00023136"/>
    </source>
</evidence>
<dbReference type="PANTHER" id="PTHR24064">
    <property type="entry name" value="SOLUTE CARRIER FAMILY 22 MEMBER"/>
    <property type="match status" value="1"/>
</dbReference>
<evidence type="ECO:0000256" key="2">
    <source>
        <dbReference type="ARBA" id="ARBA00004141"/>
    </source>
</evidence>
<sequence length="233" mass="26394">MNLLIFRYQMIQQGRRFSFFLFLTCECLLGTLTALAPNVGCFALLRFLLGLTVPASVATPAALAQEFVGIKWRGRNLHLTYLYRSLGGVLLAGSVFVIRDWPHIALASTVPFIAFFLYWWRSRLPDWLRWRAIGCIEMGMSQADAARRLNDSRSVVHLLWSQFESEDSVSGRHVPGRSRVTKHAGDRYLALSARRKSKHYCASAHGRSFSGNRNKNLSCYNAQKPAQYTPVCC</sequence>
<evidence type="ECO:0000256" key="3">
    <source>
        <dbReference type="ARBA" id="ARBA00022692"/>
    </source>
</evidence>
<organism evidence="7 8">
    <name type="scientific">Stegodyphus mimosarum</name>
    <name type="common">African social velvet spider</name>
    <dbReference type="NCBI Taxonomy" id="407821"/>
    <lineage>
        <taxon>Eukaryota</taxon>
        <taxon>Metazoa</taxon>
        <taxon>Ecdysozoa</taxon>
        <taxon>Arthropoda</taxon>
        <taxon>Chelicerata</taxon>
        <taxon>Arachnida</taxon>
        <taxon>Araneae</taxon>
        <taxon>Araneomorphae</taxon>
        <taxon>Entelegynae</taxon>
        <taxon>Eresoidea</taxon>
        <taxon>Eresidae</taxon>
        <taxon>Stegodyphus</taxon>
    </lineage>
</organism>
<gene>
    <name evidence="7" type="ORF">X975_01304</name>
</gene>
<dbReference type="AlphaFoldDB" id="A0A087TKY2"/>
<comment type="subcellular location">
    <subcellularLocation>
        <location evidence="2">Membrane</location>
        <topology evidence="2">Multi-pass membrane protein</topology>
    </subcellularLocation>
    <subcellularLocation>
        <location evidence="1">Nucleus</location>
    </subcellularLocation>
</comment>
<evidence type="ECO:0000313" key="7">
    <source>
        <dbReference type="EMBL" id="KFM65771.1"/>
    </source>
</evidence>
<reference evidence="7 8" key="1">
    <citation type="submission" date="2013-11" db="EMBL/GenBank/DDBJ databases">
        <title>Genome sequencing of Stegodyphus mimosarum.</title>
        <authorList>
            <person name="Bechsgaard J."/>
        </authorList>
    </citation>
    <scope>NUCLEOTIDE SEQUENCE [LARGE SCALE GENOMIC DNA]</scope>
</reference>
<dbReference type="SUPFAM" id="SSF46689">
    <property type="entry name" value="Homeodomain-like"/>
    <property type="match status" value="1"/>
</dbReference>
<dbReference type="GO" id="GO:0016020">
    <property type="term" value="C:membrane"/>
    <property type="evidence" value="ECO:0007669"/>
    <property type="project" value="UniProtKB-SubCell"/>
</dbReference>
<dbReference type="EMBL" id="KK115694">
    <property type="protein sequence ID" value="KFM65771.1"/>
    <property type="molecule type" value="Genomic_DNA"/>
</dbReference>
<dbReference type="GO" id="GO:0005634">
    <property type="term" value="C:nucleus"/>
    <property type="evidence" value="ECO:0007669"/>
    <property type="project" value="UniProtKB-SubCell"/>
</dbReference>
<protein>
    <submittedName>
        <fullName evidence="7">Organic cation transporter 1</fullName>
    </submittedName>
</protein>
<keyword evidence="5 6" id="KW-0472">Membrane</keyword>
<feature type="non-terminal residue" evidence="7">
    <location>
        <position position="233"/>
    </location>
</feature>
<keyword evidence="3 6" id="KW-0812">Transmembrane</keyword>
<accession>A0A087TKY2</accession>
<keyword evidence="4 6" id="KW-1133">Transmembrane helix</keyword>
<dbReference type="SUPFAM" id="SSF103473">
    <property type="entry name" value="MFS general substrate transporter"/>
    <property type="match status" value="1"/>
</dbReference>
<name>A0A087TKY2_STEMI</name>
<dbReference type="STRING" id="407821.A0A087TKY2"/>
<feature type="transmembrane region" description="Helical" evidence="6">
    <location>
        <begin position="81"/>
        <end position="98"/>
    </location>
</feature>
<keyword evidence="8" id="KW-1185">Reference proteome</keyword>
<dbReference type="OrthoDB" id="5798273at2759"/>